<dbReference type="EMBL" id="CP104971">
    <property type="protein sequence ID" value="UXN57859.1"/>
    <property type="molecule type" value="Genomic_DNA"/>
</dbReference>
<evidence type="ECO:0000313" key="1">
    <source>
        <dbReference type="EMBL" id="UXN57859.1"/>
    </source>
</evidence>
<reference evidence="1" key="1">
    <citation type="submission" date="2022-09" db="EMBL/GenBank/DDBJ databases">
        <title>Interaction between co-microsymbionts with complementary sets of symbiotic genes in legume-rhizobium systems.</title>
        <authorList>
            <person name="Safronova V."/>
            <person name="Sazanova A."/>
            <person name="Afonin A."/>
            <person name="Chirak E."/>
        </authorList>
    </citation>
    <scope>NUCLEOTIDE SEQUENCE</scope>
    <source>
        <strain evidence="1">A18/3m</strain>
    </source>
</reference>
<keyword evidence="1" id="KW-0614">Plasmid</keyword>
<protein>
    <submittedName>
        <fullName evidence="1">Cysteine hydrolase</fullName>
    </submittedName>
</protein>
<evidence type="ECO:0000313" key="2">
    <source>
        <dbReference type="Proteomes" id="UP001061991"/>
    </source>
</evidence>
<name>A0ACD4CWA3_9HYPH</name>
<accession>A0ACD4CWA3</accession>
<keyword evidence="2" id="KW-1185">Reference proteome</keyword>
<sequence length="200" mass="22148">MSLPRLSTNTLHVVIDMQRLFAEDTAWHTPATKTILPNVIKLCEVFRHRTLFAKFTVPPRAEDARGCWRDYYNRWSTMTGEVLAPGMLDLMEPLSALAHENDVVEKDTYSVFGSSGLLDRLEENKIDTVVFSGVETVVCVYASVLDAIDLGLRVIMASDAIGSADEVAHQAVMTHLAPRLSEQLEVGTTQAIVDAWMPGD</sequence>
<keyword evidence="1" id="KW-0378">Hydrolase</keyword>
<geneLocation type="plasmid" evidence="1 2">
    <name>p_unnamed2</name>
</geneLocation>
<proteinExistence type="predicted"/>
<dbReference type="Proteomes" id="UP001061991">
    <property type="component" value="Plasmid p_unnamed2"/>
</dbReference>
<organism evidence="1 2">
    <name type="scientific">Phyllobacterium zundukense</name>
    <dbReference type="NCBI Taxonomy" id="1867719"/>
    <lineage>
        <taxon>Bacteria</taxon>
        <taxon>Pseudomonadati</taxon>
        <taxon>Pseudomonadota</taxon>
        <taxon>Alphaproteobacteria</taxon>
        <taxon>Hyphomicrobiales</taxon>
        <taxon>Phyllobacteriaceae</taxon>
        <taxon>Phyllobacterium</taxon>
    </lineage>
</organism>
<gene>
    <name evidence="1" type="ORF">N8E88_06040</name>
</gene>